<feature type="chain" id="PRO_5038862041" description="DUF5626 domain-containing protein" evidence="1">
    <location>
        <begin position="25"/>
        <end position="221"/>
    </location>
</feature>
<reference evidence="2 3" key="1">
    <citation type="submission" date="2018-08" db="EMBL/GenBank/DDBJ databases">
        <title>A genome reference for cultivated species of the human gut microbiota.</title>
        <authorList>
            <person name="Zou Y."/>
            <person name="Xue W."/>
            <person name="Luo G."/>
        </authorList>
    </citation>
    <scope>NUCLEOTIDE SEQUENCE [LARGE SCALE GENOMIC DNA]</scope>
    <source>
        <strain evidence="2 3">AM07-24</strain>
    </source>
</reference>
<evidence type="ECO:0000313" key="2">
    <source>
        <dbReference type="EMBL" id="RHJ85091.1"/>
    </source>
</evidence>
<dbReference type="OrthoDB" id="2680625at2"/>
<protein>
    <recommendedName>
        <fullName evidence="4">DUF5626 domain-containing protein</fullName>
    </recommendedName>
</protein>
<evidence type="ECO:0008006" key="4">
    <source>
        <dbReference type="Google" id="ProtNLM"/>
    </source>
</evidence>
<name>A0A415DWU2_9FIRM</name>
<accession>A0A415DWU2</accession>
<evidence type="ECO:0000256" key="1">
    <source>
        <dbReference type="SAM" id="SignalP"/>
    </source>
</evidence>
<comment type="caution">
    <text evidence="2">The sequence shown here is derived from an EMBL/GenBank/DDBJ whole genome shotgun (WGS) entry which is preliminary data.</text>
</comment>
<evidence type="ECO:0000313" key="3">
    <source>
        <dbReference type="Proteomes" id="UP000284841"/>
    </source>
</evidence>
<gene>
    <name evidence="2" type="ORF">DW099_15420</name>
</gene>
<dbReference type="EMBL" id="QRMS01000005">
    <property type="protein sequence ID" value="RHJ85091.1"/>
    <property type="molecule type" value="Genomic_DNA"/>
</dbReference>
<feature type="signal peptide" evidence="1">
    <location>
        <begin position="1"/>
        <end position="24"/>
    </location>
</feature>
<keyword evidence="1" id="KW-0732">Signal</keyword>
<sequence length="221" mass="24038">MKKIISLLLVLGMILTATMVTSFAGEAVEAQEPNSIQLIGVMGNDDADRNVTASAVMDYEELVHYYMNEKGVSEDVAKAELAEKGITGNPTTRAANAIRYQVFGRTVEVTSAYKPRIDFYCEVSHSGSGGAFWSVKKIYNVELVTKPGNISKTFNGTLKYWLRGGRSIEYVINGKFYNNGTTTISGGANIGVGESATLNFSVSVTSSYYADCYERRTATLP</sequence>
<keyword evidence="3" id="KW-1185">Reference proteome</keyword>
<organism evidence="2 3">
    <name type="scientific">Emergencia timonensis</name>
    <dbReference type="NCBI Taxonomy" id="1776384"/>
    <lineage>
        <taxon>Bacteria</taxon>
        <taxon>Bacillati</taxon>
        <taxon>Bacillota</taxon>
        <taxon>Clostridia</taxon>
        <taxon>Peptostreptococcales</taxon>
        <taxon>Anaerovoracaceae</taxon>
        <taxon>Emergencia</taxon>
    </lineage>
</organism>
<dbReference type="AlphaFoldDB" id="A0A415DWU2"/>
<dbReference type="Proteomes" id="UP000284841">
    <property type="component" value="Unassembled WGS sequence"/>
</dbReference>
<proteinExistence type="predicted"/>
<dbReference type="RefSeq" id="WP_118336294.1">
    <property type="nucleotide sequence ID" value="NZ_AP025567.1"/>
</dbReference>